<dbReference type="EMBL" id="CDHK01000003">
    <property type="protein sequence ID" value="CEO59634.1"/>
    <property type="molecule type" value="Genomic_DNA"/>
</dbReference>
<reference evidence="2" key="1">
    <citation type="journal article" date="2015" name="Genome Announc.">
        <title>Draft genome sequence of the fungus Penicillium brasilianum MG11.</title>
        <authorList>
            <person name="Horn F."/>
            <person name="Linde J."/>
            <person name="Mattern D.J."/>
            <person name="Walther G."/>
            <person name="Guthke R."/>
            <person name="Brakhage A.A."/>
            <person name="Valiante V."/>
        </authorList>
    </citation>
    <scope>NUCLEOTIDE SEQUENCE [LARGE SCALE GENOMIC DNA]</scope>
    <source>
        <strain evidence="2">MG11</strain>
    </source>
</reference>
<dbReference type="OrthoDB" id="10419424at2759"/>
<organism evidence="1 2">
    <name type="scientific">Penicillium brasilianum</name>
    <dbReference type="NCBI Taxonomy" id="104259"/>
    <lineage>
        <taxon>Eukaryota</taxon>
        <taxon>Fungi</taxon>
        <taxon>Dikarya</taxon>
        <taxon>Ascomycota</taxon>
        <taxon>Pezizomycotina</taxon>
        <taxon>Eurotiomycetes</taxon>
        <taxon>Eurotiomycetidae</taxon>
        <taxon>Eurotiales</taxon>
        <taxon>Aspergillaceae</taxon>
        <taxon>Penicillium</taxon>
    </lineage>
</organism>
<accession>A0A0F7VCE3</accession>
<gene>
    <name evidence="1" type="ORF">PMG11_04302</name>
</gene>
<dbReference type="Proteomes" id="UP000042958">
    <property type="component" value="Unassembled WGS sequence"/>
</dbReference>
<proteinExistence type="predicted"/>
<keyword evidence="2" id="KW-1185">Reference proteome</keyword>
<evidence type="ECO:0000313" key="1">
    <source>
        <dbReference type="EMBL" id="CEO59634.1"/>
    </source>
</evidence>
<dbReference type="AlphaFoldDB" id="A0A0F7VCE3"/>
<evidence type="ECO:0000313" key="2">
    <source>
        <dbReference type="Proteomes" id="UP000042958"/>
    </source>
</evidence>
<sequence length="358" mass="40794">MIRIRPRNPQKLRLMEKFRDPQTLEALKATPNERFIEHMPGGGAPSPLNSLSDYYQRMLWLLPDEVCSHVLSGWMQLIHAKKGSSEPFPNLWLYFLDTCRLSSRSHKSVNVQLLQWFICNVVCDGAIIDELYSVMQTITGHRNAQWCRELLGGILLIRRGEIACTSGSMRIDPMNKGRTCPNQDASSLNEIQRVEPPGIETEFTIYTDLIADLGATHGVFGLGIHVWYINVIHSPYRRLPVDFQRDFLIAWQTFNLDGQPLHELREVWVALYSDVIHQKSGNSLQLLQDRMVVEKIQTSALIGRVYLVGEMSHTSTLARLSGYVGFSIRRAYTKDILSSIEDIGNWSAIPDDIRRISG</sequence>
<protein>
    <submittedName>
        <fullName evidence="1">Uncharacterized protein</fullName>
    </submittedName>
</protein>
<name>A0A0F7VCE3_PENBI</name>